<feature type="signal peptide" evidence="2">
    <location>
        <begin position="1"/>
        <end position="23"/>
    </location>
</feature>
<dbReference type="GO" id="GO:0005576">
    <property type="term" value="C:extracellular region"/>
    <property type="evidence" value="ECO:0000318"/>
    <property type="project" value="GO_Central"/>
</dbReference>
<dbReference type="PANTHER" id="PTHR45642:SF36">
    <property type="entry name" value="(RAPE) HYPOTHETICAL PROTEIN"/>
    <property type="match status" value="1"/>
</dbReference>
<dbReference type="FunFam" id="3.40.50.1110:FF:000003">
    <property type="entry name" value="GDSL esterase/lipase APG"/>
    <property type="match status" value="1"/>
</dbReference>
<dbReference type="InterPro" id="IPR050592">
    <property type="entry name" value="GDSL_lipolytic_enzyme"/>
</dbReference>
<dbReference type="EMBL" id="LK032258">
    <property type="protein sequence ID" value="CDY30744.1"/>
    <property type="molecule type" value="Genomic_DNA"/>
</dbReference>
<dbReference type="GO" id="GO:0016298">
    <property type="term" value="F:lipase activity"/>
    <property type="evidence" value="ECO:0007669"/>
    <property type="project" value="InterPro"/>
</dbReference>
<dbReference type="CDD" id="cd01837">
    <property type="entry name" value="SGNH_plant_lipase_like"/>
    <property type="match status" value="1"/>
</dbReference>
<gene>
    <name evidence="4" type="primary">BnaA02g33660D</name>
    <name evidence="3" type="ORF">DARMORV10_A02P42620.1</name>
    <name evidence="4" type="ORF">GSBRNA2T00046098001</name>
</gene>
<reference evidence="3" key="3">
    <citation type="submission" date="2021-01" db="EMBL/GenBank/DDBJ databases">
        <authorList>
            <consortium name="Genoscope - CEA"/>
            <person name="William W."/>
        </authorList>
    </citation>
    <scope>NUCLEOTIDE SEQUENCE</scope>
</reference>
<feature type="chain" id="PRO_5040560616" evidence="2">
    <location>
        <begin position="24"/>
        <end position="338"/>
    </location>
</feature>
<dbReference type="InterPro" id="IPR001087">
    <property type="entry name" value="GDSL"/>
</dbReference>
<evidence type="ECO:0000256" key="1">
    <source>
        <dbReference type="ARBA" id="ARBA00008668"/>
    </source>
</evidence>
<evidence type="ECO:0000256" key="2">
    <source>
        <dbReference type="SAM" id="SignalP"/>
    </source>
</evidence>
<dbReference type="Proteomes" id="UP001295469">
    <property type="component" value="Chromosome A02"/>
</dbReference>
<dbReference type="InterPro" id="IPR035669">
    <property type="entry name" value="SGNH_plant_lipase-like"/>
</dbReference>
<dbReference type="GO" id="GO:0006629">
    <property type="term" value="P:lipid metabolic process"/>
    <property type="evidence" value="ECO:0007669"/>
    <property type="project" value="InterPro"/>
</dbReference>
<comment type="similarity">
    <text evidence="1">Belongs to the 'GDSL' lipolytic enzyme family.</text>
</comment>
<name>A0A078GZW7_BRANA</name>
<dbReference type="Pfam" id="PF00657">
    <property type="entry name" value="Lipase_GDSL"/>
    <property type="match status" value="1"/>
</dbReference>
<evidence type="ECO:0000313" key="5">
    <source>
        <dbReference type="Proteomes" id="UP000028999"/>
    </source>
</evidence>
<protein>
    <submittedName>
        <fullName evidence="3">(rape) hypothetical protein</fullName>
    </submittedName>
    <submittedName>
        <fullName evidence="4">BnaA02g33660D protein</fullName>
    </submittedName>
</protein>
<keyword evidence="5" id="KW-1185">Reference proteome</keyword>
<accession>A0A078GZW7</accession>
<dbReference type="InterPro" id="IPR008265">
    <property type="entry name" value="Lipase_GDSL_AS"/>
</dbReference>
<dbReference type="Gene3D" id="3.40.50.1110">
    <property type="entry name" value="SGNH hydrolase"/>
    <property type="match status" value="1"/>
</dbReference>
<dbReference type="PaxDb" id="3708-A0A078GZW7"/>
<proteinExistence type="inferred from homology"/>
<dbReference type="PROSITE" id="PS01098">
    <property type="entry name" value="LIPASE_GDSL_SER"/>
    <property type="match status" value="1"/>
</dbReference>
<dbReference type="Gramene" id="CDY30744">
    <property type="protein sequence ID" value="CDY30744"/>
    <property type="gene ID" value="GSBRNA2T00046098001"/>
</dbReference>
<dbReference type="AlphaFoldDB" id="A0A078GZW7"/>
<sequence length="338" mass="36677">MSTILFQTVTVLVSIISSSVAQAGNIPAVIAFGDSILDTGNNNDLSTLTKVNFYPYGRDFVTRQATGRFGNGRIPTDMIAEGLGVKNIVPAYRSSDLQPNDILTGVSFASGGSGLDPMTAQVQGVIWIPDQLNDFKAYIAKLNSITGDEEKTRSIISNAVYIISAGNNDLGITFVSNPARNTRYTVFSYTNMMISWTQSFMQELYNLGARKFAIMGTLPLGCLPGASNAIGGICLEPANAVARLFNQKLANEVNNLNSLLPGSRSIYIDMYNPLLELVINPLRSGFTWSTWPCCCSPAAPVPCLDASRHVFWDIAHPTEKAYQTIIPPIIQQIQQSFA</sequence>
<dbReference type="SUPFAM" id="SSF52266">
    <property type="entry name" value="SGNH hydrolase"/>
    <property type="match status" value="1"/>
</dbReference>
<keyword evidence="2" id="KW-0732">Signal</keyword>
<dbReference type="EMBL" id="HG994356">
    <property type="protein sequence ID" value="CAF2145129.1"/>
    <property type="molecule type" value="Genomic_DNA"/>
</dbReference>
<evidence type="ECO:0000313" key="3">
    <source>
        <dbReference type="EMBL" id="CAF2145129.1"/>
    </source>
</evidence>
<evidence type="ECO:0000313" key="4">
    <source>
        <dbReference type="EMBL" id="CDY30744.1"/>
    </source>
</evidence>
<dbReference type="InterPro" id="IPR036514">
    <property type="entry name" value="SGNH_hydro_sf"/>
</dbReference>
<dbReference type="Proteomes" id="UP000028999">
    <property type="component" value="Unassembled WGS sequence"/>
</dbReference>
<organism evidence="4 5">
    <name type="scientific">Brassica napus</name>
    <name type="common">Rape</name>
    <dbReference type="NCBI Taxonomy" id="3708"/>
    <lineage>
        <taxon>Eukaryota</taxon>
        <taxon>Viridiplantae</taxon>
        <taxon>Streptophyta</taxon>
        <taxon>Embryophyta</taxon>
        <taxon>Tracheophyta</taxon>
        <taxon>Spermatophyta</taxon>
        <taxon>Magnoliopsida</taxon>
        <taxon>eudicotyledons</taxon>
        <taxon>Gunneridae</taxon>
        <taxon>Pentapetalae</taxon>
        <taxon>rosids</taxon>
        <taxon>malvids</taxon>
        <taxon>Brassicales</taxon>
        <taxon>Brassicaceae</taxon>
        <taxon>Brassiceae</taxon>
        <taxon>Brassica</taxon>
    </lineage>
</organism>
<dbReference type="PANTHER" id="PTHR45642">
    <property type="entry name" value="GDSL ESTERASE/LIPASE EXL3"/>
    <property type="match status" value="1"/>
</dbReference>
<reference evidence="4" key="2">
    <citation type="submission" date="2014-06" db="EMBL/GenBank/DDBJ databases">
        <authorList>
            <person name="Genoscope - CEA"/>
        </authorList>
    </citation>
    <scope>NUCLEOTIDE SEQUENCE</scope>
</reference>
<reference evidence="4 5" key="1">
    <citation type="journal article" date="2014" name="Science">
        <title>Plant genetics. Early allopolyploid evolution in the post-Neolithic Brassica napus oilseed genome.</title>
        <authorList>
            <person name="Chalhoub B."/>
            <person name="Denoeud F."/>
            <person name="Liu S."/>
            <person name="Parkin I.A."/>
            <person name="Tang H."/>
            <person name="Wang X."/>
            <person name="Chiquet J."/>
            <person name="Belcram H."/>
            <person name="Tong C."/>
            <person name="Samans B."/>
            <person name="Correa M."/>
            <person name="Da Silva C."/>
            <person name="Just J."/>
            <person name="Falentin C."/>
            <person name="Koh C.S."/>
            <person name="Le Clainche I."/>
            <person name="Bernard M."/>
            <person name="Bento P."/>
            <person name="Noel B."/>
            <person name="Labadie K."/>
            <person name="Alberti A."/>
            <person name="Charles M."/>
            <person name="Arnaud D."/>
            <person name="Guo H."/>
            <person name="Daviaud C."/>
            <person name="Alamery S."/>
            <person name="Jabbari K."/>
            <person name="Zhao M."/>
            <person name="Edger P.P."/>
            <person name="Chelaifa H."/>
            <person name="Tack D."/>
            <person name="Lassalle G."/>
            <person name="Mestiri I."/>
            <person name="Schnel N."/>
            <person name="Le Paslier M.C."/>
            <person name="Fan G."/>
            <person name="Renault V."/>
            <person name="Bayer P.E."/>
            <person name="Golicz A.A."/>
            <person name="Manoli S."/>
            <person name="Lee T.H."/>
            <person name="Thi V.H."/>
            <person name="Chalabi S."/>
            <person name="Hu Q."/>
            <person name="Fan C."/>
            <person name="Tollenaere R."/>
            <person name="Lu Y."/>
            <person name="Battail C."/>
            <person name="Shen J."/>
            <person name="Sidebottom C.H."/>
            <person name="Wang X."/>
            <person name="Canaguier A."/>
            <person name="Chauveau A."/>
            <person name="Berard A."/>
            <person name="Deniot G."/>
            <person name="Guan M."/>
            <person name="Liu Z."/>
            <person name="Sun F."/>
            <person name="Lim Y.P."/>
            <person name="Lyons E."/>
            <person name="Town C.D."/>
            <person name="Bancroft I."/>
            <person name="Wang X."/>
            <person name="Meng J."/>
            <person name="Ma J."/>
            <person name="Pires J.C."/>
            <person name="King G.J."/>
            <person name="Brunel D."/>
            <person name="Delourme R."/>
            <person name="Renard M."/>
            <person name="Aury J.M."/>
            <person name="Adams K.L."/>
            <person name="Batley J."/>
            <person name="Snowdon R.J."/>
            <person name="Tost J."/>
            <person name="Edwards D."/>
            <person name="Zhou Y."/>
            <person name="Hua W."/>
            <person name="Sharpe A.G."/>
            <person name="Paterson A.H."/>
            <person name="Guan C."/>
            <person name="Wincker P."/>
        </authorList>
    </citation>
    <scope>NUCLEOTIDE SEQUENCE [LARGE SCALE GENOMIC DNA]</scope>
    <source>
        <strain evidence="5">cv. Darmor-bzh</strain>
    </source>
</reference>